<dbReference type="Gene3D" id="1.20.1290.10">
    <property type="entry name" value="AhpD-like"/>
    <property type="match status" value="1"/>
</dbReference>
<dbReference type="InterPro" id="IPR029032">
    <property type="entry name" value="AhpD-like"/>
</dbReference>
<name>A0A8T3VZD3_METOL</name>
<dbReference type="PANTHER" id="PTHR33930">
    <property type="entry name" value="ALKYL HYDROPEROXIDE REDUCTASE AHPD"/>
    <property type="match status" value="1"/>
</dbReference>
<dbReference type="GO" id="GO:0051920">
    <property type="term" value="F:peroxiredoxin activity"/>
    <property type="evidence" value="ECO:0007669"/>
    <property type="project" value="InterPro"/>
</dbReference>
<evidence type="ECO:0000259" key="1">
    <source>
        <dbReference type="Pfam" id="PF02627"/>
    </source>
</evidence>
<dbReference type="EMBL" id="SUTG01000066">
    <property type="protein sequence ID" value="MBE6513296.1"/>
    <property type="molecule type" value="Genomic_DNA"/>
</dbReference>
<dbReference type="AlphaFoldDB" id="A0A8T3VZD3"/>
<sequence>MGEKVFFGKGIRQIKMEDPELYESIENLDKNIWNAKVLDYRTQKLIAIAISATNNESSSFLKQVSKSKKELGISRDEMMDVLKVVLLTSGMIPFNHALEVVNKLYD</sequence>
<proteinExistence type="predicted"/>
<evidence type="ECO:0000313" key="2">
    <source>
        <dbReference type="EMBL" id="MBE6513296.1"/>
    </source>
</evidence>
<dbReference type="SUPFAM" id="SSF69118">
    <property type="entry name" value="AhpD-like"/>
    <property type="match status" value="1"/>
</dbReference>
<organism evidence="2 3">
    <name type="scientific">Methanobrevibacter olleyae</name>
    <dbReference type="NCBI Taxonomy" id="294671"/>
    <lineage>
        <taxon>Archaea</taxon>
        <taxon>Methanobacteriati</taxon>
        <taxon>Methanobacteriota</taxon>
        <taxon>Methanomada group</taxon>
        <taxon>Methanobacteria</taxon>
        <taxon>Methanobacteriales</taxon>
        <taxon>Methanobacteriaceae</taxon>
        <taxon>Methanobrevibacter</taxon>
    </lineage>
</organism>
<dbReference type="PANTHER" id="PTHR33930:SF2">
    <property type="entry name" value="BLR3452 PROTEIN"/>
    <property type="match status" value="1"/>
</dbReference>
<evidence type="ECO:0000313" key="3">
    <source>
        <dbReference type="Proteomes" id="UP000732619"/>
    </source>
</evidence>
<accession>A0A8T3VZD3</accession>
<protein>
    <submittedName>
        <fullName evidence="2">Carboxymuconolactone decarboxylase family protein</fullName>
    </submittedName>
</protein>
<reference evidence="2" key="1">
    <citation type="submission" date="2019-04" db="EMBL/GenBank/DDBJ databases">
        <title>Evolution of Biomass-Degrading Anaerobic Consortia Revealed by Metagenomics.</title>
        <authorList>
            <person name="Peng X."/>
        </authorList>
    </citation>
    <scope>NUCLEOTIDE SEQUENCE</scope>
    <source>
        <strain evidence="2">SIG14</strain>
    </source>
</reference>
<dbReference type="Pfam" id="PF02627">
    <property type="entry name" value="CMD"/>
    <property type="match status" value="1"/>
</dbReference>
<gene>
    <name evidence="2" type="ORF">E7Z75_09190</name>
</gene>
<dbReference type="InterPro" id="IPR003779">
    <property type="entry name" value="CMD-like"/>
</dbReference>
<feature type="domain" description="Carboxymuconolactone decarboxylase-like" evidence="1">
    <location>
        <begin position="19"/>
        <end position="102"/>
    </location>
</feature>
<dbReference type="Proteomes" id="UP000732619">
    <property type="component" value="Unassembled WGS sequence"/>
</dbReference>
<comment type="caution">
    <text evidence="2">The sequence shown here is derived from an EMBL/GenBank/DDBJ whole genome shotgun (WGS) entry which is preliminary data.</text>
</comment>